<keyword evidence="5" id="KW-0195">Cyclin</keyword>
<evidence type="ECO:0000256" key="1">
    <source>
        <dbReference type="ARBA" id="ARBA00008638"/>
    </source>
</evidence>
<comment type="function">
    <text evidence="4">Component of the SRB8-11 complex. The SRB8-11 complex is a regulatory module of the Mediator complex which is itself involved in regulation of basal and activated RNA polymerase II-dependent transcription. The SRB8-11 complex may be involved in the transcriptional repression of a subset of genes regulated by Mediator. It may inhibit the association of the Mediator complex with RNA polymerase II to form the holoenzyme complex. The SRB8-11 complex phosphorylates the C-terminal domain (CTD) of the largest subunit of RNA polymerase II.</text>
</comment>
<evidence type="ECO:0000256" key="3">
    <source>
        <dbReference type="ARBA" id="ARBA00014912"/>
    </source>
</evidence>
<evidence type="ECO:0000256" key="5">
    <source>
        <dbReference type="RuleBase" id="RU000383"/>
    </source>
</evidence>
<dbReference type="GO" id="GO:0006357">
    <property type="term" value="P:regulation of transcription by RNA polymerase II"/>
    <property type="evidence" value="ECO:0007669"/>
    <property type="project" value="InterPro"/>
</dbReference>
<protein>
    <recommendedName>
        <fullName evidence="3">RNA polymerase II holoenzyme cyclin-like subunit</fullName>
    </recommendedName>
</protein>
<dbReference type="PIRSF" id="PIRSF036580">
    <property type="entry name" value="Cyclin_L"/>
    <property type="match status" value="1"/>
</dbReference>
<accession>F2PW81</accession>
<evidence type="ECO:0000256" key="4">
    <source>
        <dbReference type="ARBA" id="ARBA00025278"/>
    </source>
</evidence>
<dbReference type="CDD" id="cd20545">
    <property type="entry name" value="CYCLIN_SpCG1C-like_rpt1"/>
    <property type="match status" value="1"/>
</dbReference>
<dbReference type="InterPro" id="IPR013763">
    <property type="entry name" value="Cyclin-like_dom"/>
</dbReference>
<feature type="compositionally biased region" description="Basic and acidic residues" evidence="6">
    <location>
        <begin position="364"/>
        <end position="377"/>
    </location>
</feature>
<evidence type="ECO:0000313" key="8">
    <source>
        <dbReference type="EMBL" id="EGE06149.1"/>
    </source>
</evidence>
<feature type="compositionally biased region" description="Basic and acidic residues" evidence="6">
    <location>
        <begin position="343"/>
        <end position="354"/>
    </location>
</feature>
<dbReference type="InterPro" id="IPR006671">
    <property type="entry name" value="Cyclin_N"/>
</dbReference>
<gene>
    <name evidence="8" type="ORF">TEQG_05045</name>
</gene>
<dbReference type="SMART" id="SM00385">
    <property type="entry name" value="CYCLIN"/>
    <property type="match status" value="1"/>
</dbReference>
<dbReference type="InterPro" id="IPR036915">
    <property type="entry name" value="Cyclin-like_sf"/>
</dbReference>
<evidence type="ECO:0000259" key="7">
    <source>
        <dbReference type="SMART" id="SM00385"/>
    </source>
</evidence>
<dbReference type="HOGENOM" id="CLU_022000_7_2_1"/>
<dbReference type="GO" id="GO:0016538">
    <property type="term" value="F:cyclin-dependent protein serine/threonine kinase regulator activity"/>
    <property type="evidence" value="ECO:0007669"/>
    <property type="project" value="InterPro"/>
</dbReference>
<feature type="compositionally biased region" description="Low complexity" evidence="6">
    <location>
        <begin position="378"/>
        <end position="423"/>
    </location>
</feature>
<feature type="compositionally biased region" description="Polar residues" evidence="6">
    <location>
        <begin position="531"/>
        <end position="541"/>
    </location>
</feature>
<dbReference type="eggNOG" id="KOG0834">
    <property type="taxonomic scope" value="Eukaryota"/>
</dbReference>
<evidence type="ECO:0000313" key="9">
    <source>
        <dbReference type="Proteomes" id="UP000009169"/>
    </source>
</evidence>
<name>F2PW81_TRIEC</name>
<feature type="compositionally biased region" description="Pro residues" evidence="6">
    <location>
        <begin position="32"/>
        <end position="43"/>
    </location>
</feature>
<feature type="compositionally biased region" description="Low complexity" evidence="6">
    <location>
        <begin position="430"/>
        <end position="448"/>
    </location>
</feature>
<evidence type="ECO:0000256" key="2">
    <source>
        <dbReference type="ARBA" id="ARBA00011612"/>
    </source>
</evidence>
<dbReference type="SUPFAM" id="SSF47954">
    <property type="entry name" value="Cyclin-like"/>
    <property type="match status" value="2"/>
</dbReference>
<dbReference type="AlphaFoldDB" id="F2PW81"/>
<feature type="region of interest" description="Disordered" evidence="6">
    <location>
        <begin position="1"/>
        <end position="45"/>
    </location>
</feature>
<dbReference type="PANTHER" id="PTHR10026">
    <property type="entry name" value="CYCLIN"/>
    <property type="match status" value="1"/>
</dbReference>
<feature type="compositionally biased region" description="Low complexity" evidence="6">
    <location>
        <begin position="15"/>
        <end position="31"/>
    </location>
</feature>
<sequence>MPVPSVAASGKEEAPAPAASTSTSASAYTAPAPAPAKPVPSPSNPVLASKETQWLFTDSDLRYTPSLLDGMSMETEHTKRSKGVNFITQVGILLKLPQLTLCTASVYMHRFFMRYSMVDLPQRPGRHPYPIAATALFLATKVEENCRKMKELIVACCRVALKQPNVIVDEQSKEFWKWRDTILHNEDLLLEALCFDLQLEQPYRLLYDFICFFQVQDDKRLRNSAWAFVNDSTFTVLCVQFSARTIAASALYAAAMHCDAAFADDELGRPWWEQIDVDVREVRRACNRMAEIYDNYPLPKPGQKYAPAPTSVNGEEATDSTRRVFAQNAGRRDSQGGQQVNGRKHEREEEHEPGEIVSNGTTDSPKRQRRESEEPASRPRSAVSASRSPANATSTSTATAAAAATTTTNATANVTGSANATTNPGGRQVTNSFTNAASNLNLSSANSSQVKQDPEEKEEGEADEGEIEEGEELEDGEREEGEADPDPDPGRGTGPGARSHSRVPASYQKHLHHQQPARMEHPLPPPPPLPSQAQSIPSRER</sequence>
<dbReference type="CDD" id="cd20546">
    <property type="entry name" value="CYCLIN_SpCG1C_ScCTK2-like_rpt2"/>
    <property type="match status" value="1"/>
</dbReference>
<keyword evidence="9" id="KW-1185">Reference proteome</keyword>
<dbReference type="Proteomes" id="UP000009169">
    <property type="component" value="Unassembled WGS sequence"/>
</dbReference>
<comment type="subunit">
    <text evidence="2">Component of the SRB8-11 complex, a regulatory module of the Mediator complex.</text>
</comment>
<dbReference type="InterPro" id="IPR043198">
    <property type="entry name" value="Cyclin/Ssn8"/>
</dbReference>
<dbReference type="Gene3D" id="1.10.472.10">
    <property type="entry name" value="Cyclin-like"/>
    <property type="match status" value="2"/>
</dbReference>
<feature type="region of interest" description="Disordered" evidence="6">
    <location>
        <begin position="297"/>
        <end position="541"/>
    </location>
</feature>
<dbReference type="VEuPathDB" id="FungiDB:TEQG_05045"/>
<comment type="similarity">
    <text evidence="1">Belongs to the cyclin family. Cyclin C subfamily.</text>
</comment>
<proteinExistence type="inferred from homology"/>
<feature type="compositionally biased region" description="Acidic residues" evidence="6">
    <location>
        <begin position="455"/>
        <end position="487"/>
    </location>
</feature>
<organism evidence="8 9">
    <name type="scientific">Trichophyton equinum (strain ATCC MYA-4606 / CBS 127.97)</name>
    <name type="common">Horse ringworm fungus</name>
    <dbReference type="NCBI Taxonomy" id="559882"/>
    <lineage>
        <taxon>Eukaryota</taxon>
        <taxon>Fungi</taxon>
        <taxon>Dikarya</taxon>
        <taxon>Ascomycota</taxon>
        <taxon>Pezizomycotina</taxon>
        <taxon>Eurotiomycetes</taxon>
        <taxon>Eurotiomycetidae</taxon>
        <taxon>Onygenales</taxon>
        <taxon>Arthrodermataceae</taxon>
        <taxon>Trichophyton</taxon>
    </lineage>
</organism>
<feature type="domain" description="Cyclin-like" evidence="7">
    <location>
        <begin position="85"/>
        <end position="191"/>
    </location>
</feature>
<dbReference type="Pfam" id="PF00134">
    <property type="entry name" value="Cyclin_N"/>
    <property type="match status" value="1"/>
</dbReference>
<evidence type="ECO:0000256" key="6">
    <source>
        <dbReference type="SAM" id="MobiDB-lite"/>
    </source>
</evidence>
<reference evidence="9" key="1">
    <citation type="journal article" date="2012" name="MBio">
        <title>Comparative genome analysis of Trichophyton rubrum and related dermatophytes reveals candidate genes involved in infection.</title>
        <authorList>
            <person name="Martinez D.A."/>
            <person name="Oliver B.G."/>
            <person name="Graeser Y."/>
            <person name="Goldberg J.M."/>
            <person name="Li W."/>
            <person name="Martinez-Rossi N.M."/>
            <person name="Monod M."/>
            <person name="Shelest E."/>
            <person name="Barton R.C."/>
            <person name="Birch E."/>
            <person name="Brakhage A.A."/>
            <person name="Chen Z."/>
            <person name="Gurr S.J."/>
            <person name="Heiman D."/>
            <person name="Heitman J."/>
            <person name="Kosti I."/>
            <person name="Rossi A."/>
            <person name="Saif S."/>
            <person name="Samalova M."/>
            <person name="Saunders C.W."/>
            <person name="Shea T."/>
            <person name="Summerbell R.C."/>
            <person name="Xu J."/>
            <person name="Young S."/>
            <person name="Zeng Q."/>
            <person name="Birren B.W."/>
            <person name="Cuomo C.A."/>
            <person name="White T.C."/>
        </authorList>
    </citation>
    <scope>NUCLEOTIDE SEQUENCE [LARGE SCALE GENOMIC DNA]</scope>
    <source>
        <strain evidence="9">ATCC MYA-4606 / CBS 127.97</strain>
    </source>
</reference>
<dbReference type="FunFam" id="1.10.472.10:FF:000201">
    <property type="entry name" value="Cyclin pch1"/>
    <property type="match status" value="1"/>
</dbReference>
<dbReference type="OrthoDB" id="4174089at2759"/>
<dbReference type="EMBL" id="DS995745">
    <property type="protein sequence ID" value="EGE06149.1"/>
    <property type="molecule type" value="Genomic_DNA"/>
</dbReference>
<dbReference type="FunFam" id="1.10.472.10:FF:000072">
    <property type="entry name" value="Cyclin Pch1"/>
    <property type="match status" value="1"/>
</dbReference>